<protein>
    <recommendedName>
        <fullName evidence="1">Reverse transcriptase domain-containing protein</fullName>
    </recommendedName>
</protein>
<gene>
    <name evidence="2" type="primary">orf780</name>
</gene>
<proteinExistence type="predicted"/>
<sequence>MVYFFKLFISKSLNWIVNKDRLNYFFGLKTLFLSKIGNSFVKSGNESLLKEPAFPKNNRLVILIMNKIIKLIHIDGFILNLIHNIAGNSIYVIWVDIRIFIFPWVIITRQSQQLLNDMQHSTMSLIEKQKNLGYPTSRKIHGYGAFVVGSSKTQLFFYYQREAGFRFLSEKPRISSKECARLVSLRKVNFENKSYVNKNTIHVISDVNVLLSAYALIKRASENLAFSVDGFTLNELEKTCLQNIITKIKSGKFLFSFKCKKWTSKLGSVHKRPLNLVNLREEVVQKSISLVLESIFDPSFLYNSHGFRPHRGSHTALKMVKREFHQVFWVIEGDTTECLEKIDHAILLRFLNKRISCDKTLTLIKRALAAGFINLDKFTKIKLSISQGSILGPILCNIYLHELDLFLRQLKTKFGKSTCIAKNPANLNFCKIYFVRHTNNFIVGVTSSYDDVLKVENIIKDFLYNSLKLKKIKIQITYIKEKDVFFLGTFIKSNWKEEKYTRFNLHAPIKNLFDKATTEGFFRKVGINYKPTFVGKLINTDHADILDFYNSIVKRVVDYYFFVDNYKSLGAWIYCMRLSCARTLALKYKLRSVVKIFKKFGSNLACPNTHKKFIFTHKF</sequence>
<geneLocation type="mitochondrion" evidence="2"/>
<dbReference type="PROSITE" id="PS50878">
    <property type="entry name" value="RT_POL"/>
    <property type="match status" value="1"/>
</dbReference>
<reference evidence="2" key="1">
    <citation type="journal article" date="2014" name="Sci. Rep.">
        <title>Minimally destructive sampling of type specimens of Pyropia (Bangiales, Rhodophyta) recovers complete plastid and mitochondrial genomes.</title>
        <authorList>
            <person name="Hughey J.R."/>
            <person name="Gabrielson P.W."/>
            <person name="Rohmer L."/>
            <person name="Tortolani J."/>
            <person name="Silva M."/>
            <person name="Miller K.A."/>
            <person name="Young J.D."/>
            <person name="Martell C."/>
            <person name="Ruediger E."/>
        </authorList>
    </citation>
    <scope>NUCLEOTIDE SEQUENCE</scope>
</reference>
<evidence type="ECO:0000313" key="2">
    <source>
        <dbReference type="EMBL" id="AIB08153.1"/>
    </source>
</evidence>
<dbReference type="GO" id="GO:0006315">
    <property type="term" value="P:homing of group II introns"/>
    <property type="evidence" value="ECO:0007669"/>
    <property type="project" value="TreeGrafter"/>
</dbReference>
<dbReference type="EMBL" id="KJ708763">
    <property type="protein sequence ID" value="AIB08153.1"/>
    <property type="molecule type" value="Genomic_DNA"/>
</dbReference>
<dbReference type="Pfam" id="PF01348">
    <property type="entry name" value="Intron_maturas2"/>
    <property type="match status" value="1"/>
</dbReference>
<dbReference type="InterPro" id="IPR043502">
    <property type="entry name" value="DNA/RNA_pol_sf"/>
</dbReference>
<dbReference type="Pfam" id="PF00078">
    <property type="entry name" value="RVT_1"/>
    <property type="match status" value="1"/>
</dbReference>
<dbReference type="SUPFAM" id="SSF56672">
    <property type="entry name" value="DNA/RNA polymerases"/>
    <property type="match status" value="1"/>
</dbReference>
<organism evidence="2">
    <name type="scientific">Pyropia kanakaensis</name>
    <dbReference type="NCBI Taxonomy" id="139729"/>
    <lineage>
        <taxon>Eukaryota</taxon>
        <taxon>Rhodophyta</taxon>
        <taxon>Bangiophyceae</taxon>
        <taxon>Bangiales</taxon>
        <taxon>Bangiaceae</taxon>
        <taxon>Pyropia</taxon>
    </lineage>
</organism>
<accession>A0A060D7R4</accession>
<dbReference type="AlphaFoldDB" id="A0A060D7R4"/>
<dbReference type="InterPro" id="IPR024937">
    <property type="entry name" value="Domain_X"/>
</dbReference>
<dbReference type="GO" id="GO:0003964">
    <property type="term" value="F:RNA-directed DNA polymerase activity"/>
    <property type="evidence" value="ECO:0007669"/>
    <property type="project" value="TreeGrafter"/>
</dbReference>
<dbReference type="InterPro" id="IPR000477">
    <property type="entry name" value="RT_dom"/>
</dbReference>
<dbReference type="GO" id="GO:0005739">
    <property type="term" value="C:mitochondrion"/>
    <property type="evidence" value="ECO:0007669"/>
    <property type="project" value="TreeGrafter"/>
</dbReference>
<dbReference type="PANTHER" id="PTHR33642">
    <property type="entry name" value="COX1/OXI3 INTRON 1 PROTEIN-RELATED"/>
    <property type="match status" value="1"/>
</dbReference>
<dbReference type="PANTHER" id="PTHR33642:SF4">
    <property type="entry name" value="COX1_OXI3 INTRON 1 PROTEIN-RELATED"/>
    <property type="match status" value="1"/>
</dbReference>
<evidence type="ECO:0000259" key="1">
    <source>
        <dbReference type="PROSITE" id="PS50878"/>
    </source>
</evidence>
<dbReference type="CDD" id="cd01651">
    <property type="entry name" value="RT_G2_intron"/>
    <property type="match status" value="1"/>
</dbReference>
<name>A0A060D7R4_9RHOD</name>
<keyword evidence="2" id="KW-0496">Mitochondrion</keyword>
<dbReference type="GO" id="GO:0090615">
    <property type="term" value="P:mitochondrial mRNA processing"/>
    <property type="evidence" value="ECO:0007669"/>
    <property type="project" value="TreeGrafter"/>
</dbReference>
<feature type="domain" description="Reverse transcriptase" evidence="1">
    <location>
        <begin position="244"/>
        <end position="491"/>
    </location>
</feature>